<feature type="compositionally biased region" description="Basic and acidic residues" evidence="1">
    <location>
        <begin position="90"/>
        <end position="101"/>
    </location>
</feature>
<dbReference type="EMBL" id="BPLR01017464">
    <property type="protein sequence ID" value="GIY91867.1"/>
    <property type="molecule type" value="Genomic_DNA"/>
</dbReference>
<evidence type="ECO:0000313" key="2">
    <source>
        <dbReference type="EMBL" id="GIY91867.1"/>
    </source>
</evidence>
<proteinExistence type="predicted"/>
<name>A0AAV4X9P1_CAEEX</name>
<protein>
    <submittedName>
        <fullName evidence="2">Uncharacterized protein</fullName>
    </submittedName>
</protein>
<evidence type="ECO:0000313" key="3">
    <source>
        <dbReference type="Proteomes" id="UP001054945"/>
    </source>
</evidence>
<accession>A0AAV4X9P1</accession>
<organism evidence="2 3">
    <name type="scientific">Caerostris extrusa</name>
    <name type="common">Bark spider</name>
    <name type="synonym">Caerostris bankana</name>
    <dbReference type="NCBI Taxonomy" id="172846"/>
    <lineage>
        <taxon>Eukaryota</taxon>
        <taxon>Metazoa</taxon>
        <taxon>Ecdysozoa</taxon>
        <taxon>Arthropoda</taxon>
        <taxon>Chelicerata</taxon>
        <taxon>Arachnida</taxon>
        <taxon>Araneae</taxon>
        <taxon>Araneomorphae</taxon>
        <taxon>Entelegynae</taxon>
        <taxon>Araneoidea</taxon>
        <taxon>Araneidae</taxon>
        <taxon>Caerostris</taxon>
    </lineage>
</organism>
<dbReference type="AlphaFoldDB" id="A0AAV4X9P1"/>
<evidence type="ECO:0000256" key="1">
    <source>
        <dbReference type="SAM" id="MobiDB-lite"/>
    </source>
</evidence>
<reference evidence="2 3" key="1">
    <citation type="submission" date="2021-06" db="EMBL/GenBank/DDBJ databases">
        <title>Caerostris extrusa draft genome.</title>
        <authorList>
            <person name="Kono N."/>
            <person name="Arakawa K."/>
        </authorList>
    </citation>
    <scope>NUCLEOTIDE SEQUENCE [LARGE SCALE GENOMIC DNA]</scope>
</reference>
<comment type="caution">
    <text evidence="2">The sequence shown here is derived from an EMBL/GenBank/DDBJ whole genome shotgun (WGS) entry which is preliminary data.</text>
</comment>
<gene>
    <name evidence="2" type="ORF">CEXT_765871</name>
</gene>
<feature type="region of interest" description="Disordered" evidence="1">
    <location>
        <begin position="82"/>
        <end position="101"/>
    </location>
</feature>
<sequence>MVRRDMIPLCSDTKAGVFNEDGRGTSLSLENGRRLRHTQLPIIKRHERGCQMPGRAGVARIEAPIGFYGGAEERIMDGRRFYGPLGGGDGQRHGQEWGRRV</sequence>
<dbReference type="Proteomes" id="UP001054945">
    <property type="component" value="Unassembled WGS sequence"/>
</dbReference>
<keyword evidence="3" id="KW-1185">Reference proteome</keyword>